<dbReference type="Proteomes" id="UP001140087">
    <property type="component" value="Unassembled WGS sequence"/>
</dbReference>
<organism evidence="1 2">
    <name type="scientific">Coemansia helicoidea</name>
    <dbReference type="NCBI Taxonomy" id="1286919"/>
    <lineage>
        <taxon>Eukaryota</taxon>
        <taxon>Fungi</taxon>
        <taxon>Fungi incertae sedis</taxon>
        <taxon>Zoopagomycota</taxon>
        <taxon>Kickxellomycotina</taxon>
        <taxon>Kickxellomycetes</taxon>
        <taxon>Kickxellales</taxon>
        <taxon>Kickxellaceae</taxon>
        <taxon>Coemansia</taxon>
    </lineage>
</organism>
<proteinExistence type="predicted"/>
<reference evidence="1" key="1">
    <citation type="submission" date="2022-07" db="EMBL/GenBank/DDBJ databases">
        <title>Phylogenomic reconstructions and comparative analyses of Kickxellomycotina fungi.</title>
        <authorList>
            <person name="Reynolds N.K."/>
            <person name="Stajich J.E."/>
            <person name="Barry K."/>
            <person name="Grigoriev I.V."/>
            <person name="Crous P."/>
            <person name="Smith M.E."/>
        </authorList>
    </citation>
    <scope>NUCLEOTIDE SEQUENCE</scope>
    <source>
        <strain evidence="1">BCRC 34780</strain>
    </source>
</reference>
<name>A0ACC1LES1_9FUNG</name>
<sequence>MDEPLFGGASRREVMIERFANAFIGTAASATLAAGLVQGVRRGEPLHALLGLCCALFAAVEVRLVNWYRRGDLEPYFKHVIFALAAAIALLCIVANMYYFARA</sequence>
<protein>
    <submittedName>
        <fullName evidence="1">Uncharacterized protein</fullName>
    </submittedName>
</protein>
<comment type="caution">
    <text evidence="1">The sequence shown here is derived from an EMBL/GenBank/DDBJ whole genome shotgun (WGS) entry which is preliminary data.</text>
</comment>
<accession>A0ACC1LES1</accession>
<dbReference type="EMBL" id="JANBUN010000124">
    <property type="protein sequence ID" value="KAJ2806640.1"/>
    <property type="molecule type" value="Genomic_DNA"/>
</dbReference>
<gene>
    <name evidence="1" type="ORF">H4R21_000784</name>
</gene>
<keyword evidence="2" id="KW-1185">Reference proteome</keyword>
<evidence type="ECO:0000313" key="2">
    <source>
        <dbReference type="Proteomes" id="UP001140087"/>
    </source>
</evidence>
<evidence type="ECO:0000313" key="1">
    <source>
        <dbReference type="EMBL" id="KAJ2806640.1"/>
    </source>
</evidence>